<dbReference type="InterPro" id="IPR001787">
    <property type="entry name" value="Ribosomal_bL21"/>
</dbReference>
<keyword evidence="5" id="KW-0687">Ribonucleoprotein</keyword>
<sequence>MASLSFCSSLASRPSHTQIPTLCFSKPNHSFLSLTPSLSLHNLISSSRRTPTLSFAPKSTETESPVVEAEIQTEAEPLKLVDSALEGAKREEIFAVVMIGSRQYIVIPGRFIYTQRFKGAKVNDKVILNKVLLVGTKTSTYIGYPIVQNAVVHAVVEEQGLNDKVIVFKFKKKKGYERNIGHRQPNTRLRIIGITGYENSPAVTLP</sequence>
<dbReference type="InParanoid" id="A0A2R6R2D7"/>
<dbReference type="FunCoup" id="A0A2R6R2D7">
    <property type="interactions" value="2665"/>
</dbReference>
<dbReference type="OrthoDB" id="5994at2759"/>
<dbReference type="GO" id="GO:0003735">
    <property type="term" value="F:structural constituent of ribosome"/>
    <property type="evidence" value="ECO:0007669"/>
    <property type="project" value="InterPro"/>
</dbReference>
<reference evidence="6 7" key="1">
    <citation type="submission" date="2017-07" db="EMBL/GenBank/DDBJ databases">
        <title>An improved, manually edited Actinidia chinensis var. chinensis (kiwifruit) genome highlights the challenges associated with draft genomes and gene prediction in plants.</title>
        <authorList>
            <person name="Pilkington S."/>
            <person name="Crowhurst R."/>
            <person name="Hilario E."/>
            <person name="Nardozza S."/>
            <person name="Fraser L."/>
            <person name="Peng Y."/>
            <person name="Gunaseelan K."/>
            <person name="Simpson R."/>
            <person name="Tahir J."/>
            <person name="Deroles S."/>
            <person name="Templeton K."/>
            <person name="Luo Z."/>
            <person name="Davy M."/>
            <person name="Cheng C."/>
            <person name="Mcneilage M."/>
            <person name="Scaglione D."/>
            <person name="Liu Y."/>
            <person name="Zhang Q."/>
            <person name="Datson P."/>
            <person name="De Silva N."/>
            <person name="Gardiner S."/>
            <person name="Bassett H."/>
            <person name="Chagne D."/>
            <person name="Mccallum J."/>
            <person name="Dzierzon H."/>
            <person name="Deng C."/>
            <person name="Wang Y.-Y."/>
            <person name="Barron N."/>
            <person name="Manako K."/>
            <person name="Bowen J."/>
            <person name="Foster T."/>
            <person name="Erridge Z."/>
            <person name="Tiffin H."/>
            <person name="Waite C."/>
            <person name="Davies K."/>
            <person name="Grierson E."/>
            <person name="Laing W."/>
            <person name="Kirk R."/>
            <person name="Chen X."/>
            <person name="Wood M."/>
            <person name="Montefiori M."/>
            <person name="Brummell D."/>
            <person name="Schwinn K."/>
            <person name="Catanach A."/>
            <person name="Fullerton C."/>
            <person name="Li D."/>
            <person name="Meiyalaghan S."/>
            <person name="Nieuwenhuizen N."/>
            <person name="Read N."/>
            <person name="Prakash R."/>
            <person name="Hunter D."/>
            <person name="Zhang H."/>
            <person name="Mckenzie M."/>
            <person name="Knabel M."/>
            <person name="Harris A."/>
            <person name="Allan A."/>
            <person name="Chen A."/>
            <person name="Janssen B."/>
            <person name="Plunkett B."/>
            <person name="Dwamena C."/>
            <person name="Voogd C."/>
            <person name="Leif D."/>
            <person name="Lafferty D."/>
            <person name="Souleyre E."/>
            <person name="Varkonyi-Gasic E."/>
            <person name="Gambi F."/>
            <person name="Hanley J."/>
            <person name="Yao J.-L."/>
            <person name="Cheung J."/>
            <person name="David K."/>
            <person name="Warren B."/>
            <person name="Marsh K."/>
            <person name="Snowden K."/>
            <person name="Lin-Wang K."/>
            <person name="Brian L."/>
            <person name="Martinez-Sanchez M."/>
            <person name="Wang M."/>
            <person name="Ileperuma N."/>
            <person name="Macnee N."/>
            <person name="Campin R."/>
            <person name="Mcatee P."/>
            <person name="Drummond R."/>
            <person name="Espley R."/>
            <person name="Ireland H."/>
            <person name="Wu R."/>
            <person name="Atkinson R."/>
            <person name="Karunairetnam S."/>
            <person name="Bulley S."/>
            <person name="Chunkath S."/>
            <person name="Hanley Z."/>
            <person name="Storey R."/>
            <person name="Thrimawithana A."/>
            <person name="Thomson S."/>
            <person name="David C."/>
            <person name="Testolin R."/>
        </authorList>
    </citation>
    <scope>NUCLEOTIDE SEQUENCE [LARGE SCALE GENOMIC DNA]</scope>
    <source>
        <strain evidence="7">cv. Red5</strain>
        <tissue evidence="6">Young leaf</tissue>
    </source>
</reference>
<evidence type="ECO:0000256" key="5">
    <source>
        <dbReference type="ARBA" id="ARBA00023274"/>
    </source>
</evidence>
<dbReference type="AlphaFoldDB" id="A0A2R6R2D7"/>
<dbReference type="STRING" id="1590841.A0A2R6R2D7"/>
<comment type="caution">
    <text evidence="6">The sequence shown here is derived from an EMBL/GenBank/DDBJ whole genome shotgun (WGS) entry which is preliminary data.</text>
</comment>
<dbReference type="GO" id="GO:0005737">
    <property type="term" value="C:cytoplasm"/>
    <property type="evidence" value="ECO:0007669"/>
    <property type="project" value="UniProtKB-ARBA"/>
</dbReference>
<dbReference type="GO" id="GO:0006412">
    <property type="term" value="P:translation"/>
    <property type="evidence" value="ECO:0007669"/>
    <property type="project" value="InterPro"/>
</dbReference>
<gene>
    <name evidence="6" type="ORF">CEY00_Acc11461</name>
</gene>
<dbReference type="GO" id="GO:0005840">
    <property type="term" value="C:ribosome"/>
    <property type="evidence" value="ECO:0007669"/>
    <property type="project" value="UniProtKB-KW"/>
</dbReference>
<dbReference type="NCBIfam" id="TIGR00061">
    <property type="entry name" value="L21"/>
    <property type="match status" value="1"/>
</dbReference>
<dbReference type="Gramene" id="PSS19411">
    <property type="protein sequence ID" value="PSS19411"/>
    <property type="gene ID" value="CEY00_Acc11461"/>
</dbReference>
<dbReference type="Pfam" id="PF00829">
    <property type="entry name" value="Ribosomal_L21p"/>
    <property type="match status" value="1"/>
</dbReference>
<evidence type="ECO:0000256" key="1">
    <source>
        <dbReference type="ARBA" id="ARBA00008563"/>
    </source>
</evidence>
<dbReference type="SUPFAM" id="SSF141091">
    <property type="entry name" value="L21p-like"/>
    <property type="match status" value="1"/>
</dbReference>
<evidence type="ECO:0000256" key="2">
    <source>
        <dbReference type="ARBA" id="ARBA00022730"/>
    </source>
</evidence>
<keyword evidence="2" id="KW-0699">rRNA-binding</keyword>
<evidence type="ECO:0000313" key="6">
    <source>
        <dbReference type="EMBL" id="PSS19411.1"/>
    </source>
</evidence>
<dbReference type="InterPro" id="IPR036164">
    <property type="entry name" value="bL21-like_sf"/>
</dbReference>
<accession>A0A2R6R2D7</accession>
<evidence type="ECO:0000313" key="7">
    <source>
        <dbReference type="Proteomes" id="UP000241394"/>
    </source>
</evidence>
<reference evidence="7" key="2">
    <citation type="journal article" date="2018" name="BMC Genomics">
        <title>A manually annotated Actinidia chinensis var. chinensis (kiwifruit) genome highlights the challenges associated with draft genomes and gene prediction in plants.</title>
        <authorList>
            <person name="Pilkington S.M."/>
            <person name="Crowhurst R."/>
            <person name="Hilario E."/>
            <person name="Nardozza S."/>
            <person name="Fraser L."/>
            <person name="Peng Y."/>
            <person name="Gunaseelan K."/>
            <person name="Simpson R."/>
            <person name="Tahir J."/>
            <person name="Deroles S.C."/>
            <person name="Templeton K."/>
            <person name="Luo Z."/>
            <person name="Davy M."/>
            <person name="Cheng C."/>
            <person name="McNeilage M."/>
            <person name="Scaglione D."/>
            <person name="Liu Y."/>
            <person name="Zhang Q."/>
            <person name="Datson P."/>
            <person name="De Silva N."/>
            <person name="Gardiner S.E."/>
            <person name="Bassett H."/>
            <person name="Chagne D."/>
            <person name="McCallum J."/>
            <person name="Dzierzon H."/>
            <person name="Deng C."/>
            <person name="Wang Y.Y."/>
            <person name="Barron L."/>
            <person name="Manako K."/>
            <person name="Bowen J."/>
            <person name="Foster T.M."/>
            <person name="Erridge Z.A."/>
            <person name="Tiffin H."/>
            <person name="Waite C.N."/>
            <person name="Davies K.M."/>
            <person name="Grierson E.P."/>
            <person name="Laing W.A."/>
            <person name="Kirk R."/>
            <person name="Chen X."/>
            <person name="Wood M."/>
            <person name="Montefiori M."/>
            <person name="Brummell D.A."/>
            <person name="Schwinn K.E."/>
            <person name="Catanach A."/>
            <person name="Fullerton C."/>
            <person name="Li D."/>
            <person name="Meiyalaghan S."/>
            <person name="Nieuwenhuizen N."/>
            <person name="Read N."/>
            <person name="Prakash R."/>
            <person name="Hunter D."/>
            <person name="Zhang H."/>
            <person name="McKenzie M."/>
            <person name="Knabel M."/>
            <person name="Harris A."/>
            <person name="Allan A.C."/>
            <person name="Gleave A."/>
            <person name="Chen A."/>
            <person name="Janssen B.J."/>
            <person name="Plunkett B."/>
            <person name="Ampomah-Dwamena C."/>
            <person name="Voogd C."/>
            <person name="Leif D."/>
            <person name="Lafferty D."/>
            <person name="Souleyre E.J.F."/>
            <person name="Varkonyi-Gasic E."/>
            <person name="Gambi F."/>
            <person name="Hanley J."/>
            <person name="Yao J.L."/>
            <person name="Cheung J."/>
            <person name="David K.M."/>
            <person name="Warren B."/>
            <person name="Marsh K."/>
            <person name="Snowden K.C."/>
            <person name="Lin-Wang K."/>
            <person name="Brian L."/>
            <person name="Martinez-Sanchez M."/>
            <person name="Wang M."/>
            <person name="Ileperuma N."/>
            <person name="Macnee N."/>
            <person name="Campin R."/>
            <person name="McAtee P."/>
            <person name="Drummond R.S.M."/>
            <person name="Espley R.V."/>
            <person name="Ireland H.S."/>
            <person name="Wu R."/>
            <person name="Atkinson R.G."/>
            <person name="Karunairetnam S."/>
            <person name="Bulley S."/>
            <person name="Chunkath S."/>
            <person name="Hanley Z."/>
            <person name="Storey R."/>
            <person name="Thrimawithana A.H."/>
            <person name="Thomson S."/>
            <person name="David C."/>
            <person name="Testolin R."/>
            <person name="Huang H."/>
            <person name="Hellens R.P."/>
            <person name="Schaffer R.J."/>
        </authorList>
    </citation>
    <scope>NUCLEOTIDE SEQUENCE [LARGE SCALE GENOMIC DNA]</scope>
    <source>
        <strain evidence="7">cv. Red5</strain>
    </source>
</reference>
<evidence type="ECO:0000256" key="3">
    <source>
        <dbReference type="ARBA" id="ARBA00022884"/>
    </source>
</evidence>
<dbReference type="InterPro" id="IPR018258">
    <property type="entry name" value="Ribosomal_bL21_CS"/>
</dbReference>
<organism evidence="6 7">
    <name type="scientific">Actinidia chinensis var. chinensis</name>
    <name type="common">Chinese soft-hair kiwi</name>
    <dbReference type="NCBI Taxonomy" id="1590841"/>
    <lineage>
        <taxon>Eukaryota</taxon>
        <taxon>Viridiplantae</taxon>
        <taxon>Streptophyta</taxon>
        <taxon>Embryophyta</taxon>
        <taxon>Tracheophyta</taxon>
        <taxon>Spermatophyta</taxon>
        <taxon>Magnoliopsida</taxon>
        <taxon>eudicotyledons</taxon>
        <taxon>Gunneridae</taxon>
        <taxon>Pentapetalae</taxon>
        <taxon>asterids</taxon>
        <taxon>Ericales</taxon>
        <taxon>Actinidiaceae</taxon>
        <taxon>Actinidia</taxon>
    </lineage>
</organism>
<dbReference type="GO" id="GO:1990904">
    <property type="term" value="C:ribonucleoprotein complex"/>
    <property type="evidence" value="ECO:0007669"/>
    <property type="project" value="UniProtKB-KW"/>
</dbReference>
<dbReference type="PANTHER" id="PTHR21349:SF8">
    <property type="entry name" value="LARGE RIBOSOMAL SUBUNIT PROTEIN BL21C"/>
    <property type="match status" value="1"/>
</dbReference>
<dbReference type="InterPro" id="IPR028909">
    <property type="entry name" value="bL21-like"/>
</dbReference>
<name>A0A2R6R2D7_ACTCC</name>
<evidence type="ECO:0000256" key="4">
    <source>
        <dbReference type="ARBA" id="ARBA00022980"/>
    </source>
</evidence>
<dbReference type="GO" id="GO:0019843">
    <property type="term" value="F:rRNA binding"/>
    <property type="evidence" value="ECO:0007669"/>
    <property type="project" value="UniProtKB-KW"/>
</dbReference>
<keyword evidence="3" id="KW-0694">RNA-binding</keyword>
<keyword evidence="4 6" id="KW-0689">Ribosomal protein</keyword>
<proteinExistence type="inferred from homology"/>
<comment type="similarity">
    <text evidence="1">Belongs to the bacterial ribosomal protein bL21 family.</text>
</comment>
<dbReference type="Proteomes" id="UP000241394">
    <property type="component" value="Chromosome LG10"/>
</dbReference>
<dbReference type="PROSITE" id="PS01169">
    <property type="entry name" value="RIBOSOMAL_L21"/>
    <property type="match status" value="1"/>
</dbReference>
<dbReference type="PANTHER" id="PTHR21349">
    <property type="entry name" value="50S RIBOSOMAL PROTEIN L21"/>
    <property type="match status" value="1"/>
</dbReference>
<dbReference type="EMBL" id="NKQK01000010">
    <property type="protein sequence ID" value="PSS19411.1"/>
    <property type="molecule type" value="Genomic_DNA"/>
</dbReference>
<keyword evidence="7" id="KW-1185">Reference proteome</keyword>
<protein>
    <submittedName>
        <fullName evidence="6">50S ribosomal protein</fullName>
    </submittedName>
</protein>
<dbReference type="OMA" id="FGTHCTI"/>
<dbReference type="HAMAP" id="MF_01363">
    <property type="entry name" value="Ribosomal_bL21"/>
    <property type="match status" value="1"/>
</dbReference>